<dbReference type="InterPro" id="IPR005815">
    <property type="entry name" value="BioA"/>
</dbReference>
<evidence type="ECO:0000256" key="7">
    <source>
        <dbReference type="HAMAP-Rule" id="MF_00834"/>
    </source>
</evidence>
<feature type="binding site" evidence="7">
    <location>
        <position position="322"/>
    </location>
    <ligand>
        <name>substrate</name>
    </ligand>
</feature>
<comment type="function">
    <text evidence="7">Catalyzes the transfer of the alpha-amino group from S-adenosyl-L-methionine (SAM) to 7-keto-8-aminopelargonic acid (KAPA) to form 7,8-diaminopelargonic acid (DAPA). It is the only aminotransferase known to utilize SAM as an amino donor.</text>
</comment>
<comment type="caution">
    <text evidence="9">The sequence shown here is derived from an EMBL/GenBank/DDBJ whole genome shotgun (WGS) entry which is preliminary data.</text>
</comment>
<evidence type="ECO:0000256" key="6">
    <source>
        <dbReference type="ARBA" id="ARBA00022898"/>
    </source>
</evidence>
<keyword evidence="10" id="KW-1185">Reference proteome</keyword>
<evidence type="ECO:0000256" key="2">
    <source>
        <dbReference type="ARBA" id="ARBA00022576"/>
    </source>
</evidence>
<comment type="pathway">
    <text evidence="7">Cofactor biosynthesis; biotin biosynthesis; 7,8-diaminononanoate from 8-amino-7-oxononanoate (SAM route): step 1/1.</text>
</comment>
<protein>
    <recommendedName>
        <fullName evidence="7">Adenosylmethionine-8-amino-7-oxononanoate aminotransferase</fullName>
        <ecNumber evidence="7">2.6.1.62</ecNumber>
    </recommendedName>
    <alternativeName>
        <fullName evidence="7">7,8-diamino-pelargonic acid aminotransferase</fullName>
        <shortName evidence="7">DAPA AT</shortName>
        <shortName evidence="7">DAPA aminotransferase</shortName>
    </alternativeName>
    <alternativeName>
        <fullName evidence="7">7,8-diaminononanoate synthase</fullName>
        <shortName evidence="7">DANS</shortName>
    </alternativeName>
    <alternativeName>
        <fullName evidence="7">Diaminopelargonic acid synthase</fullName>
    </alternativeName>
</protein>
<dbReference type="HAMAP" id="MF_00834">
    <property type="entry name" value="BioA"/>
    <property type="match status" value="1"/>
</dbReference>
<dbReference type="InterPro" id="IPR015422">
    <property type="entry name" value="PyrdxlP-dep_Trfase_small"/>
</dbReference>
<feature type="binding site" evidence="7">
    <location>
        <position position="355"/>
    </location>
    <ligand>
        <name>substrate</name>
    </ligand>
</feature>
<evidence type="ECO:0000313" key="10">
    <source>
        <dbReference type="Proteomes" id="UP001501446"/>
    </source>
</evidence>
<feature type="region of interest" description="Disordered" evidence="8">
    <location>
        <begin position="201"/>
        <end position="231"/>
    </location>
</feature>
<gene>
    <name evidence="7 9" type="primary">bioA</name>
    <name evidence="9" type="ORF">GCM10025781_25510</name>
</gene>
<keyword evidence="4 7" id="KW-0949">S-adenosyl-L-methionine</keyword>
<keyword evidence="3 7" id="KW-0808">Transferase</keyword>
<dbReference type="CDD" id="cd00610">
    <property type="entry name" value="OAT_like"/>
    <property type="match status" value="1"/>
</dbReference>
<feature type="binding site" evidence="7">
    <location>
        <position position="67"/>
    </location>
    <ligand>
        <name>substrate</name>
    </ligand>
</feature>
<accession>A0ABP8XFT3</accession>
<comment type="catalytic activity">
    <reaction evidence="7">
        <text>(8S)-8-amino-7-oxononanoate + S-adenosyl-L-methionine = S-adenosyl-4-methylsulfanyl-2-oxobutanoate + (7R,8S)-7,8-diammoniononanoate</text>
        <dbReference type="Rhea" id="RHEA:16861"/>
        <dbReference type="ChEBI" id="CHEBI:16490"/>
        <dbReference type="ChEBI" id="CHEBI:59789"/>
        <dbReference type="ChEBI" id="CHEBI:149468"/>
        <dbReference type="ChEBI" id="CHEBI:149469"/>
        <dbReference type="EC" id="2.6.1.62"/>
    </reaction>
</comment>
<feature type="binding site" evidence="7">
    <location>
        <begin position="356"/>
        <end position="357"/>
    </location>
    <ligand>
        <name>pyridoxal 5'-phosphate</name>
        <dbReference type="ChEBI" id="CHEBI:597326"/>
    </ligand>
</feature>
<dbReference type="PANTHER" id="PTHR42684:SF17">
    <property type="entry name" value="ADENOSYLMETHIONINE-8-AMINO-7-OXONONANOATE AMINOTRANSFERASE"/>
    <property type="match status" value="1"/>
</dbReference>
<dbReference type="Gene3D" id="3.40.640.10">
    <property type="entry name" value="Type I PLP-dependent aspartate aminotransferase-like (Major domain)"/>
    <property type="match status" value="1"/>
</dbReference>
<keyword evidence="5 7" id="KW-0093">Biotin biosynthesis</keyword>
<comment type="cofactor">
    <cofactor evidence="1 7">
        <name>pyridoxal 5'-phosphate</name>
        <dbReference type="ChEBI" id="CHEBI:597326"/>
    </cofactor>
</comment>
<dbReference type="EMBL" id="BAABLN010000035">
    <property type="protein sequence ID" value="GAA4705296.1"/>
    <property type="molecule type" value="Genomic_DNA"/>
</dbReference>
<dbReference type="PANTHER" id="PTHR42684">
    <property type="entry name" value="ADENOSYLMETHIONINE-8-AMINO-7-OXONONANOATE AMINOTRANSFERASE"/>
    <property type="match status" value="1"/>
</dbReference>
<comment type="subcellular location">
    <subcellularLocation>
        <location evidence="7">Cytoplasm</location>
    </subcellularLocation>
</comment>
<sequence length="472" mass="50990">MLDTAGRATAGRAGRSLADRDRGLLWHPYEALDGEPPYAVEEADGVTLTLRTPDGDLIHAIDGMSSWWCAVHGYRNARLDRAVVEQVGRFSHVMFGGLTHEPAVELAERLVAVTPDSLDHVFLADSGSVSVEIALKLAVQYQAARNRPERRRILTVRGGYHGDTTGAMGVCDPVGGMHAQFSGLVAEQLFVAPPPAARFVPADDRAGASTTADDAAPGPSNVRPRGSWSSNTDDVDRWIWELRDTARHHRHELAGVIVEPILQGAGGMRTYEPRCLKALRELADELDLVFIADEIATGFGRTGAWFACEWADVIPDVMCVGKALTGGYMTLAAVLVSRRVAAAITESPQRALMHGPTFMANPLACAVANESLAMLGESWRATVARQNLKLQEILPAALELPTVADVRVIGAVGVIEFREAPERSALTTMALDRGVWLRPFGKLLYSMPPYICTECETERIARAMVAGAELAP</sequence>
<keyword evidence="2 7" id="KW-0032">Aminotransferase</keyword>
<evidence type="ECO:0000313" key="9">
    <source>
        <dbReference type="EMBL" id="GAA4705296.1"/>
    </source>
</evidence>
<evidence type="ECO:0000256" key="3">
    <source>
        <dbReference type="ARBA" id="ARBA00022679"/>
    </source>
</evidence>
<dbReference type="Gene3D" id="3.90.1150.10">
    <property type="entry name" value="Aspartate Aminotransferase, domain 1"/>
    <property type="match status" value="1"/>
</dbReference>
<feature type="modified residue" description="N6-(pyridoxal phosphate)lysine" evidence="7">
    <location>
        <position position="322"/>
    </location>
</feature>
<feature type="site" description="Participates in the substrate recognition with KAPA and in a stacking interaction with the adenine ring of SAM" evidence="7">
    <location>
        <position position="29"/>
    </location>
</feature>
<dbReference type="PROSITE" id="PS00600">
    <property type="entry name" value="AA_TRANSFER_CLASS_3"/>
    <property type="match status" value="1"/>
</dbReference>
<evidence type="ECO:0000256" key="8">
    <source>
        <dbReference type="SAM" id="MobiDB-lite"/>
    </source>
</evidence>
<name>A0ABP8XFT3_9MICC</name>
<dbReference type="EC" id="2.6.1.62" evidence="7"/>
<dbReference type="Pfam" id="PF00202">
    <property type="entry name" value="Aminotran_3"/>
    <property type="match status" value="1"/>
</dbReference>
<dbReference type="InterPro" id="IPR015421">
    <property type="entry name" value="PyrdxlP-dep_Trfase_major"/>
</dbReference>
<evidence type="ECO:0000256" key="5">
    <source>
        <dbReference type="ARBA" id="ARBA00022756"/>
    </source>
</evidence>
<dbReference type="Proteomes" id="UP001501446">
    <property type="component" value="Unassembled WGS sequence"/>
</dbReference>
<proteinExistence type="inferred from homology"/>
<dbReference type="InterPro" id="IPR015424">
    <property type="entry name" value="PyrdxlP-dep_Trfase"/>
</dbReference>
<dbReference type="SUPFAM" id="SSF53383">
    <property type="entry name" value="PLP-dependent transferases"/>
    <property type="match status" value="1"/>
</dbReference>
<dbReference type="InterPro" id="IPR049704">
    <property type="entry name" value="Aminotrans_3_PPA_site"/>
</dbReference>
<comment type="similarity">
    <text evidence="7">Belongs to the class-III pyridoxal-phosphate-dependent aminotransferase family. BioA subfamily.</text>
</comment>
<dbReference type="NCBIfam" id="TIGR00508">
    <property type="entry name" value="bioA"/>
    <property type="match status" value="1"/>
</dbReference>
<reference evidence="10" key="1">
    <citation type="journal article" date="2019" name="Int. J. Syst. Evol. Microbiol.">
        <title>The Global Catalogue of Microorganisms (GCM) 10K type strain sequencing project: providing services to taxonomists for standard genome sequencing and annotation.</title>
        <authorList>
            <consortium name="The Broad Institute Genomics Platform"/>
            <consortium name="The Broad Institute Genome Sequencing Center for Infectious Disease"/>
            <person name="Wu L."/>
            <person name="Ma J."/>
        </authorList>
    </citation>
    <scope>NUCLEOTIDE SEQUENCE [LARGE SCALE GENOMIC DNA]</scope>
    <source>
        <strain evidence="10">JCM 18958</strain>
    </source>
</reference>
<feature type="binding site" evidence="7">
    <location>
        <position position="438"/>
    </location>
    <ligand>
        <name>substrate</name>
    </ligand>
</feature>
<keyword evidence="6 7" id="KW-0663">Pyridoxal phosphate</keyword>
<dbReference type="RefSeq" id="WP_345311723.1">
    <property type="nucleotide sequence ID" value="NZ_BAABLN010000035.1"/>
</dbReference>
<evidence type="ECO:0000256" key="1">
    <source>
        <dbReference type="ARBA" id="ARBA00001933"/>
    </source>
</evidence>
<evidence type="ECO:0000256" key="4">
    <source>
        <dbReference type="ARBA" id="ARBA00022691"/>
    </source>
</evidence>
<comment type="subunit">
    <text evidence="7">Homodimer.</text>
</comment>
<feature type="binding site" evidence="7">
    <location>
        <position position="293"/>
    </location>
    <ligand>
        <name>pyridoxal 5'-phosphate</name>
        <dbReference type="ChEBI" id="CHEBI:597326"/>
    </ligand>
</feature>
<organism evidence="9 10">
    <name type="scientific">Kocuria gwangalliensis</name>
    <dbReference type="NCBI Taxonomy" id="501592"/>
    <lineage>
        <taxon>Bacteria</taxon>
        <taxon>Bacillati</taxon>
        <taxon>Actinomycetota</taxon>
        <taxon>Actinomycetes</taxon>
        <taxon>Micrococcales</taxon>
        <taxon>Micrococcaceae</taxon>
        <taxon>Kocuria</taxon>
    </lineage>
</organism>
<feature type="binding site" evidence="7">
    <location>
        <begin position="127"/>
        <end position="128"/>
    </location>
    <ligand>
        <name>pyridoxal 5'-phosphate</name>
        <dbReference type="ChEBI" id="CHEBI:597326"/>
    </ligand>
</feature>
<dbReference type="InterPro" id="IPR005814">
    <property type="entry name" value="Aminotrans_3"/>
</dbReference>
<keyword evidence="7" id="KW-0963">Cytoplasm</keyword>
<feature type="binding site" evidence="7">
    <location>
        <position position="160"/>
    </location>
    <ligand>
        <name>substrate</name>
    </ligand>
</feature>